<dbReference type="AlphaFoldDB" id="A0ABC9XP65"/>
<proteinExistence type="predicted"/>
<dbReference type="PANTHER" id="PTHR33332">
    <property type="entry name" value="REVERSE TRANSCRIPTASE DOMAIN-CONTAINING PROTEIN"/>
    <property type="match status" value="1"/>
</dbReference>
<accession>A0ABC9XP65</accession>
<comment type="caution">
    <text evidence="1">The sequence shown here is derived from an EMBL/GenBank/DDBJ whole genome shotgun (WGS) entry which is preliminary data.</text>
</comment>
<evidence type="ECO:0000313" key="1">
    <source>
        <dbReference type="EMBL" id="GAB0199231.1"/>
    </source>
</evidence>
<sequence>MRISTLHDFASFLKELREQTEILQGSVLGLALGSQQPHAALLGKSGWKAARQKRTQGVGQQPAEYEPAVCPGGQEGQQHPGLHLNSVASRTREVIVPLYLALLRLHLEYCVQFWVPHYKKDIEVLERVQRKAMKLVKGLESKSDEEQPRELGLCSLGKRKLRGDLTTLYNYLKGGCCQVGVGLFSQVTSDRRRGNGPKLRQGRFSLDIRENFFTKRVVKHWNRLPREVIESPSLEGFSVDVVPSDMV</sequence>
<dbReference type="EMBL" id="BAAFJT010000022">
    <property type="protein sequence ID" value="GAB0199231.1"/>
    <property type="molecule type" value="Genomic_DNA"/>
</dbReference>
<dbReference type="Proteomes" id="UP001623348">
    <property type="component" value="Unassembled WGS sequence"/>
</dbReference>
<organism evidence="1 2">
    <name type="scientific">Grus japonensis</name>
    <name type="common">Japanese crane</name>
    <name type="synonym">Red-crowned crane</name>
    <dbReference type="NCBI Taxonomy" id="30415"/>
    <lineage>
        <taxon>Eukaryota</taxon>
        <taxon>Metazoa</taxon>
        <taxon>Chordata</taxon>
        <taxon>Craniata</taxon>
        <taxon>Vertebrata</taxon>
        <taxon>Euteleostomi</taxon>
        <taxon>Archelosauria</taxon>
        <taxon>Archosauria</taxon>
        <taxon>Dinosauria</taxon>
        <taxon>Saurischia</taxon>
        <taxon>Theropoda</taxon>
        <taxon>Coelurosauria</taxon>
        <taxon>Aves</taxon>
        <taxon>Neognathae</taxon>
        <taxon>Neoaves</taxon>
        <taxon>Gruiformes</taxon>
        <taxon>Gruidae</taxon>
        <taxon>Grus</taxon>
    </lineage>
</organism>
<protein>
    <submittedName>
        <fullName evidence="1">Uncharacterized protein</fullName>
    </submittedName>
</protein>
<gene>
    <name evidence="1" type="ORF">GRJ2_002388500</name>
</gene>
<name>A0ABC9XP65_GRUJA</name>
<reference evidence="1 2" key="1">
    <citation type="submission" date="2024-06" db="EMBL/GenBank/DDBJ databases">
        <title>The draft genome of Grus japonensis, version 3.</title>
        <authorList>
            <person name="Nabeshima K."/>
            <person name="Suzuki S."/>
            <person name="Onuma M."/>
        </authorList>
    </citation>
    <scope>NUCLEOTIDE SEQUENCE [LARGE SCALE GENOMIC DNA]</scope>
    <source>
        <strain evidence="1 2">451A</strain>
    </source>
</reference>
<evidence type="ECO:0000313" key="2">
    <source>
        <dbReference type="Proteomes" id="UP001623348"/>
    </source>
</evidence>
<keyword evidence="2" id="KW-1185">Reference proteome</keyword>